<organism evidence="4 5">
    <name type="scientific">Marinobacter similis</name>
    <dbReference type="NCBI Taxonomy" id="1420916"/>
    <lineage>
        <taxon>Bacteria</taxon>
        <taxon>Pseudomonadati</taxon>
        <taxon>Pseudomonadota</taxon>
        <taxon>Gammaproteobacteria</taxon>
        <taxon>Pseudomonadales</taxon>
        <taxon>Marinobacteraceae</taxon>
        <taxon>Marinobacter</taxon>
    </lineage>
</organism>
<dbReference type="Pfam" id="PF13205">
    <property type="entry name" value="Big_5"/>
    <property type="match status" value="1"/>
</dbReference>
<dbReference type="Gene3D" id="2.60.40.1220">
    <property type="match status" value="1"/>
</dbReference>
<reference evidence="4 5" key="1">
    <citation type="journal article" date="2014" name="Genome Announc.">
        <title>Draft Genome Sequences of Marinobacter similis A3d10T and Marinobacter salarius R9SW1T.</title>
        <authorList>
            <person name="Ivanova E.P."/>
            <person name="Ng H.J."/>
            <person name="Webb H.K."/>
            <person name="Feng G."/>
            <person name="Oshima K."/>
            <person name="Hattori M."/>
            <person name="Ohkuma M."/>
            <person name="Sergeev A.F."/>
            <person name="Mikhailov V.V."/>
            <person name="Crawford R.J."/>
            <person name="Sawabe T."/>
        </authorList>
    </citation>
    <scope>NUCLEOTIDE SEQUENCE [LARGE SCALE GENOMIC DNA]</scope>
    <source>
        <strain evidence="4 5">A3d10</strain>
    </source>
</reference>
<dbReference type="RefSeq" id="WP_041343207.1">
    <property type="nucleotide sequence ID" value="NZ_CP007151.1"/>
</dbReference>
<protein>
    <recommendedName>
        <fullName evidence="3">SbsA Ig-like domain-containing protein</fullName>
    </recommendedName>
</protein>
<dbReference type="InterPro" id="IPR014755">
    <property type="entry name" value="Cu-Rt/internalin_Ig-like"/>
</dbReference>
<accession>W5YMI0</accession>
<keyword evidence="1" id="KW-0732">Signal</keyword>
<dbReference type="KEGG" id="msx:AU14_18635"/>
<dbReference type="OrthoDB" id="6191336at2"/>
<dbReference type="SUPFAM" id="SSF89372">
    <property type="entry name" value="Fucose-specific lectin"/>
    <property type="match status" value="2"/>
</dbReference>
<feature type="region of interest" description="Disordered" evidence="2">
    <location>
        <begin position="30"/>
        <end position="72"/>
    </location>
</feature>
<name>W5YMI0_9GAMM</name>
<evidence type="ECO:0000256" key="2">
    <source>
        <dbReference type="SAM" id="MobiDB-lite"/>
    </source>
</evidence>
<feature type="domain" description="SbsA Ig-like" evidence="3">
    <location>
        <begin position="52"/>
        <end position="157"/>
    </location>
</feature>
<evidence type="ECO:0000259" key="3">
    <source>
        <dbReference type="Pfam" id="PF13205"/>
    </source>
</evidence>
<dbReference type="HOGENOM" id="CLU_506982_0_0_6"/>
<dbReference type="Proteomes" id="UP000061489">
    <property type="component" value="Chromosome"/>
</dbReference>
<dbReference type="InterPro" id="IPR032812">
    <property type="entry name" value="SbsA_Ig"/>
</dbReference>
<proteinExistence type="predicted"/>
<sequence>MWRLLFGSANCRIGALLLIAGTLNGCDWDASSGKSGSRTPEPDTTPPVVESDTTPPVVRAINPSDGSEGVSRTGVITAEFDEDIFADTVDEDSFSLARSSDGNIHSGTVDFDANSNTASFSPNTPLSMLEAYSATLGTEITDLSGNPLAAEYIWSFTAGDGAWTTVEKIGASGTGIGSARASQIAINAGGRAIAVWEQFESSRHKIWANHFDGTSWGEEAELIESDSGGVASTPQIALNTVGQALAVWVQFDGTQHNTWANQFDGSDWVEAQSLPSNSDDIEDTDGGTSDAEAPRVAINSDGHGIAVWQQFDGLRNKIWANRFNGIDWEDESKEVSNAGNASAPQVALDSNGRALAVWQQFDNSRNAIWANRFNGSEWEMAGSIHGDILGDASAPKIAFKPDGQVLTAWIQSDGSQDDIWANRFDGSTWGTAVSFETDNVGGASASALQVVLHDAGWAFAVWQQSDGVRSSIWVNRLDGSAWGKPEQLGADIAGSAFAPQIALDAEGRALVVWQQSDGLRSSIWANRFDGSAWGEAEPIEAGDARPASSPQIAFDADGRAIAVWQQPDGARDNIWARRFE</sequence>
<dbReference type="EMBL" id="CP007151">
    <property type="protein sequence ID" value="AHI30316.1"/>
    <property type="molecule type" value="Genomic_DNA"/>
</dbReference>
<feature type="region of interest" description="Disordered" evidence="2">
    <location>
        <begin position="270"/>
        <end position="290"/>
    </location>
</feature>
<evidence type="ECO:0000256" key="1">
    <source>
        <dbReference type="ARBA" id="ARBA00022729"/>
    </source>
</evidence>
<gene>
    <name evidence="4" type="ORF">AU14_18635</name>
</gene>
<evidence type="ECO:0000313" key="4">
    <source>
        <dbReference type="EMBL" id="AHI30316.1"/>
    </source>
</evidence>
<keyword evidence="5" id="KW-1185">Reference proteome</keyword>
<dbReference type="AlphaFoldDB" id="W5YMI0"/>
<evidence type="ECO:0000313" key="5">
    <source>
        <dbReference type="Proteomes" id="UP000061489"/>
    </source>
</evidence>